<accession>A0A6J5MGL5</accession>
<name>A0A6J5MGL5_9CAUD</name>
<evidence type="ECO:0000313" key="2">
    <source>
        <dbReference type="EMBL" id="CAB4190917.1"/>
    </source>
</evidence>
<reference evidence="1" key="1">
    <citation type="submission" date="2020-04" db="EMBL/GenBank/DDBJ databases">
        <authorList>
            <person name="Chiriac C."/>
            <person name="Salcher M."/>
            <person name="Ghai R."/>
            <person name="Kavagutti S V."/>
        </authorList>
    </citation>
    <scope>NUCLEOTIDE SEQUENCE</scope>
</reference>
<protein>
    <submittedName>
        <fullName evidence="1">Uncharacterized protein</fullName>
    </submittedName>
</protein>
<sequence>MNATRQRLPNSLTYRVAMLTWQALRALGMSIIYRRPNLDAKPPFEGVPMAWRLDHATSLNHTITGRVLDLPLKRVTQRRTIQELRRKALLAEMPHNQNRIHDGQEWTYLGHSLPTSQSGQE</sequence>
<gene>
    <name evidence="2" type="ORF">UFOVP1210_14</name>
    <name evidence="1" type="ORF">UFOVP481_11</name>
</gene>
<evidence type="ECO:0000313" key="1">
    <source>
        <dbReference type="EMBL" id="CAB4145432.1"/>
    </source>
</evidence>
<proteinExistence type="predicted"/>
<dbReference type="EMBL" id="LR796446">
    <property type="protein sequence ID" value="CAB4145432.1"/>
    <property type="molecule type" value="Genomic_DNA"/>
</dbReference>
<organism evidence="1">
    <name type="scientific">uncultured Caudovirales phage</name>
    <dbReference type="NCBI Taxonomy" id="2100421"/>
    <lineage>
        <taxon>Viruses</taxon>
        <taxon>Duplodnaviria</taxon>
        <taxon>Heunggongvirae</taxon>
        <taxon>Uroviricota</taxon>
        <taxon>Caudoviricetes</taxon>
        <taxon>Peduoviridae</taxon>
        <taxon>Maltschvirus</taxon>
        <taxon>Maltschvirus maltsch</taxon>
    </lineage>
</organism>
<dbReference type="EMBL" id="LR797163">
    <property type="protein sequence ID" value="CAB4190917.1"/>
    <property type="molecule type" value="Genomic_DNA"/>
</dbReference>